<proteinExistence type="predicted"/>
<accession>A0A6J5NB11</accession>
<evidence type="ECO:0008006" key="2">
    <source>
        <dbReference type="Google" id="ProtNLM"/>
    </source>
</evidence>
<protein>
    <recommendedName>
        <fullName evidence="2">Terminase-like family</fullName>
    </recommendedName>
</protein>
<dbReference type="Gene3D" id="3.40.50.300">
    <property type="entry name" value="P-loop containing nucleotide triphosphate hydrolases"/>
    <property type="match status" value="1"/>
</dbReference>
<organism evidence="1">
    <name type="scientific">uncultured Caudovirales phage</name>
    <dbReference type="NCBI Taxonomy" id="2100421"/>
    <lineage>
        <taxon>Viruses</taxon>
        <taxon>Duplodnaviria</taxon>
        <taxon>Heunggongvirae</taxon>
        <taxon>Uroviricota</taxon>
        <taxon>Caudoviricetes</taxon>
        <taxon>Peduoviridae</taxon>
        <taxon>Maltschvirus</taxon>
        <taxon>Maltschvirus maltsch</taxon>
    </lineage>
</organism>
<evidence type="ECO:0000313" key="1">
    <source>
        <dbReference type="EMBL" id="CAB4155937.1"/>
    </source>
</evidence>
<gene>
    <name evidence="1" type="ORF">UFOVP673_29</name>
</gene>
<dbReference type="EMBL" id="LR796631">
    <property type="protein sequence ID" value="CAB4155937.1"/>
    <property type="molecule type" value="Genomic_DNA"/>
</dbReference>
<name>A0A6J5NB11_9CAUD</name>
<dbReference type="InterPro" id="IPR027417">
    <property type="entry name" value="P-loop_NTPase"/>
</dbReference>
<sequence>MTIELPHRFRPRDYQLPMWRAMDTHKRCLMVFHRRAGKDKLCFNKLVARAIQTKANFAYYFPTAALGRKALWLNVDVSNGMRVIDHIPKELLAKPPNQTDMRIELINGSTIQILGTDNLDVVGGNYYGVVFSEFQNQNPLAWDYTRPILAENGGFAWFNGTPRGENHFFDMLKTVKTNPTWFTQVLSVEDTKAISEEQIDEERRSGMSEPLIRQEFYCDFNIANENAIYGRYMTAAAAEGRIGEFPIDGRSPVHTFWDLGGPRNTTVWYGQRSAFGHWRWIDCDIGLPLTIVERYAHMEAKGYKYGKHYLPHDARQTQRNGVTFESDAMQAGFKNLVIVPVIPDVWQGIDYVMGLMPTFEFRLPACETGVKGLKAYEQAPDSSSGVVRNVPLHTWASHVADGVRTMAEADRLGLIPGYNSPEGPRRRQEWQQT</sequence>
<reference evidence="1" key="1">
    <citation type="submission" date="2020-04" db="EMBL/GenBank/DDBJ databases">
        <authorList>
            <person name="Chiriac C."/>
            <person name="Salcher M."/>
            <person name="Ghai R."/>
            <person name="Kavagutti S V."/>
        </authorList>
    </citation>
    <scope>NUCLEOTIDE SEQUENCE</scope>
</reference>